<feature type="coiled-coil region" evidence="6">
    <location>
        <begin position="807"/>
        <end position="857"/>
    </location>
</feature>
<dbReference type="InterPro" id="IPR043504">
    <property type="entry name" value="Peptidase_S1_PA_chymotrypsin"/>
</dbReference>
<dbReference type="AlphaFoldDB" id="A0A556VVJ4"/>
<dbReference type="InterPro" id="IPR009003">
    <property type="entry name" value="Peptidase_S1_PA"/>
</dbReference>
<dbReference type="SMART" id="SM00248">
    <property type="entry name" value="ANK"/>
    <property type="match status" value="3"/>
</dbReference>
<dbReference type="SUPFAM" id="SSF48403">
    <property type="entry name" value="Ankyrin repeat"/>
    <property type="match status" value="1"/>
</dbReference>
<keyword evidence="1" id="KW-0677">Repeat</keyword>
<feature type="coiled-coil region" evidence="6">
    <location>
        <begin position="456"/>
        <end position="493"/>
    </location>
</feature>
<dbReference type="Proteomes" id="UP000319801">
    <property type="component" value="Unassembled WGS sequence"/>
</dbReference>
<evidence type="ECO:0000259" key="8">
    <source>
        <dbReference type="PROSITE" id="PS50240"/>
    </source>
</evidence>
<sequence length="1105" mass="122644">MQIILFNVTYQTHTACSGSLIIGGKEVKKPKPGWSHQVGNNTSVENSYSSAMGAVSLHTAESTLYRFDHMTVLVGVHSLSKDNAERVKVHSFHIPKTFSSETKADDIMLLKLQNKVQLKKNKVEVQTVPNSGKDVPADTKCIVRGWGTTQIEAYKSCDTLQEVEVTVIDRELCNCYYNRNPVITDDMLCAGNKQGNKDACWGDSGGPLECKKQIVGVVSGGNGCGNPKKPGSNEWSKNDERLLSAVEHGETEKVTSLLAKKGASACKLDGEGKSARGQAECLAVILSHGADVSVVDASAANGQIVIVQLLCEHKCPVNLKDTDGFTPLLLSAKHAHAEVCAILLDWGANINTCDRNGRSSIMLAAESSCVEAVDLLVYRGADLDLLDSLGHDVLHYAKLSGSTEVQAVISAALQLHLSESDKNSPGSQKLDVASPPFVTPNETPVSTKGDKRFNYKEEELRGVSLLRDEIEKLQKEKNMLLETIEDLKQIMEQTEPKASKGPCFRGCDGSENVSHLCCFRPSRKLTKFVAIALTHDCTDVQKVFDVLQQSERCGNSALLASLQAKVASLSLENQQLARIIKKRPPPQGEEGQEDSRPNSIDSNASYHSTHAEFHLTNEQELPDVSVFQHDVREEEITLLQNELQNLHVKLDESRLETESLQASLKPNSHTGINEHECLSESTAELKAKLDDQVVQKFQYLKGCLEQEVKDLKIKLAKLQEEKMLNAQLIKKLESESRHVMENERQELKNSYSILVENVNQEKALLIEKYKEAQDEIKMLQEALRGTVSVEAAAKDFEEMKAELGGVIEGLQKRLLELSKSYSEAKNELGEARGQFQTKALENSLKDTEVKYQSALKEISHLKQGAEIQAKSSVSIADHTQVVASLGNAIKTLESEVDVLKQQITQKSSQLDVLQNRLAVEKSTTPDDCVSKMDHEQMRESLERKINQLTQLLQDALRKQDEMALEVTAAWQEVKDDKNEKEAAKKLALAREQENNLLSGKCREAQEAIMHLKKQVENHVISEREKNKKIDDLSKEVGKLKEAINSLSQLSYTTSSSKSRQQNQQVDSFQQQIKQLQYQLAGQMDEDVQKALKQILLMCKIPPEDK</sequence>
<feature type="region of interest" description="Disordered" evidence="7">
    <location>
        <begin position="420"/>
        <end position="449"/>
    </location>
</feature>
<feature type="coiled-coil region" evidence="6">
    <location>
        <begin position="701"/>
        <end position="782"/>
    </location>
</feature>
<dbReference type="GO" id="GO:0003779">
    <property type="term" value="F:actin binding"/>
    <property type="evidence" value="ECO:0007669"/>
    <property type="project" value="InterPro"/>
</dbReference>
<dbReference type="InterPro" id="IPR036770">
    <property type="entry name" value="Ankyrin_rpt-contain_sf"/>
</dbReference>
<accession>A0A556VVJ4</accession>
<reference evidence="9 10" key="1">
    <citation type="journal article" date="2019" name="Genome Biol. Evol.">
        <title>Whole-Genome Sequencing of the Giant Devil Catfish, Bagarius yarrelli.</title>
        <authorList>
            <person name="Jiang W."/>
            <person name="Lv Y."/>
            <person name="Cheng L."/>
            <person name="Yang K."/>
            <person name="Chao B."/>
            <person name="Wang X."/>
            <person name="Li Y."/>
            <person name="Pan X."/>
            <person name="You X."/>
            <person name="Zhang Y."/>
            <person name="Yang J."/>
            <person name="Li J."/>
            <person name="Zhang X."/>
            <person name="Liu S."/>
            <person name="Sun C."/>
            <person name="Yang J."/>
            <person name="Shi Q."/>
        </authorList>
    </citation>
    <scope>NUCLEOTIDE SEQUENCE [LARGE SCALE GENOMIC DNA]</scope>
    <source>
        <strain evidence="9">JWS20170419001</strain>
        <tissue evidence="9">Muscle</tissue>
    </source>
</reference>
<dbReference type="PROSITE" id="PS50297">
    <property type="entry name" value="ANK_REP_REGION"/>
    <property type="match status" value="2"/>
</dbReference>
<feature type="repeat" description="ANK" evidence="5">
    <location>
        <begin position="323"/>
        <end position="355"/>
    </location>
</feature>
<dbReference type="OrthoDB" id="194358at2759"/>
<evidence type="ECO:0000256" key="7">
    <source>
        <dbReference type="SAM" id="MobiDB-lite"/>
    </source>
</evidence>
<dbReference type="InterPro" id="IPR042420">
    <property type="entry name" value="RAI14/UACA"/>
</dbReference>
<feature type="region of interest" description="Disordered" evidence="7">
    <location>
        <begin position="581"/>
        <end position="604"/>
    </location>
</feature>
<dbReference type="EMBL" id="VCAZ01000305">
    <property type="protein sequence ID" value="TTW89877.1"/>
    <property type="molecule type" value="Genomic_DNA"/>
</dbReference>
<evidence type="ECO:0000256" key="1">
    <source>
        <dbReference type="ARBA" id="ARBA00022737"/>
    </source>
</evidence>
<keyword evidence="10" id="KW-1185">Reference proteome</keyword>
<evidence type="ECO:0000256" key="4">
    <source>
        <dbReference type="ARBA" id="ARBA00024195"/>
    </source>
</evidence>
<name>A0A556VVJ4_BAGYA</name>
<dbReference type="PRINTS" id="PR00722">
    <property type="entry name" value="CHYMOTRYPSIN"/>
</dbReference>
<keyword evidence="5" id="KW-0040">ANK repeat</keyword>
<dbReference type="GO" id="GO:0004252">
    <property type="term" value="F:serine-type endopeptidase activity"/>
    <property type="evidence" value="ECO:0007669"/>
    <property type="project" value="InterPro"/>
</dbReference>
<comment type="similarity">
    <text evidence="4">Belongs to the peptidase S1 family. CLIP subfamily.</text>
</comment>
<evidence type="ECO:0000313" key="10">
    <source>
        <dbReference type="Proteomes" id="UP000319801"/>
    </source>
</evidence>
<feature type="repeat" description="ANK" evidence="5">
    <location>
        <begin position="356"/>
        <end position="388"/>
    </location>
</feature>
<dbReference type="PANTHER" id="PTHR24129:SF0">
    <property type="entry name" value="ANKYCORBIN"/>
    <property type="match status" value="1"/>
</dbReference>
<keyword evidence="2 6" id="KW-0175">Coiled coil</keyword>
<dbReference type="SUPFAM" id="SSF50494">
    <property type="entry name" value="Trypsin-like serine proteases"/>
    <property type="match status" value="1"/>
</dbReference>
<feature type="coiled-coil region" evidence="6">
    <location>
        <begin position="994"/>
        <end position="1085"/>
    </location>
</feature>
<keyword evidence="3" id="KW-1015">Disulfide bond</keyword>
<dbReference type="FunFam" id="2.40.10.10:FF:000002">
    <property type="entry name" value="Transmembrane protease serine"/>
    <property type="match status" value="1"/>
</dbReference>
<dbReference type="Gene3D" id="2.40.10.10">
    <property type="entry name" value="Trypsin-like serine proteases"/>
    <property type="match status" value="2"/>
</dbReference>
<dbReference type="PROSITE" id="PS50088">
    <property type="entry name" value="ANK_REPEAT"/>
    <property type="match status" value="2"/>
</dbReference>
<feature type="domain" description="Peptidase S1" evidence="8">
    <location>
        <begin position="21"/>
        <end position="251"/>
    </location>
</feature>
<protein>
    <submittedName>
        <fullName evidence="9">Ankycorbin</fullName>
    </submittedName>
</protein>
<proteinExistence type="inferred from homology"/>
<dbReference type="CDD" id="cd00190">
    <property type="entry name" value="Tryp_SPc"/>
    <property type="match status" value="1"/>
</dbReference>
<dbReference type="InterPro" id="IPR001314">
    <property type="entry name" value="Peptidase_S1A"/>
</dbReference>
<evidence type="ECO:0000313" key="9">
    <source>
        <dbReference type="EMBL" id="TTW89877.1"/>
    </source>
</evidence>
<dbReference type="InterPro" id="IPR002110">
    <property type="entry name" value="Ankyrin_rpt"/>
</dbReference>
<gene>
    <name evidence="9" type="ORF">Baya_16460</name>
</gene>
<evidence type="ECO:0000256" key="5">
    <source>
        <dbReference type="PROSITE-ProRule" id="PRU00023"/>
    </source>
</evidence>
<dbReference type="Pfam" id="PF00089">
    <property type="entry name" value="Trypsin"/>
    <property type="match status" value="1"/>
</dbReference>
<dbReference type="GO" id="GO:0006508">
    <property type="term" value="P:proteolysis"/>
    <property type="evidence" value="ECO:0007669"/>
    <property type="project" value="InterPro"/>
</dbReference>
<comment type="caution">
    <text evidence="9">The sequence shown here is derived from an EMBL/GenBank/DDBJ whole genome shotgun (WGS) entry which is preliminary data.</text>
</comment>
<evidence type="ECO:0000256" key="2">
    <source>
        <dbReference type="ARBA" id="ARBA00023054"/>
    </source>
</evidence>
<dbReference type="PANTHER" id="PTHR24129">
    <property type="entry name" value="ANKYCORBIN"/>
    <property type="match status" value="1"/>
</dbReference>
<dbReference type="PROSITE" id="PS50240">
    <property type="entry name" value="TRYPSIN_DOM"/>
    <property type="match status" value="1"/>
</dbReference>
<organism evidence="9 10">
    <name type="scientific">Bagarius yarrelli</name>
    <name type="common">Goonch</name>
    <name type="synonym">Bagrus yarrelli</name>
    <dbReference type="NCBI Taxonomy" id="175774"/>
    <lineage>
        <taxon>Eukaryota</taxon>
        <taxon>Metazoa</taxon>
        <taxon>Chordata</taxon>
        <taxon>Craniata</taxon>
        <taxon>Vertebrata</taxon>
        <taxon>Euteleostomi</taxon>
        <taxon>Actinopterygii</taxon>
        <taxon>Neopterygii</taxon>
        <taxon>Teleostei</taxon>
        <taxon>Ostariophysi</taxon>
        <taxon>Siluriformes</taxon>
        <taxon>Sisoridae</taxon>
        <taxon>Sisorinae</taxon>
        <taxon>Bagarius</taxon>
    </lineage>
</organism>
<evidence type="ECO:0000256" key="3">
    <source>
        <dbReference type="ARBA" id="ARBA00023157"/>
    </source>
</evidence>
<evidence type="ECO:0000256" key="6">
    <source>
        <dbReference type="SAM" id="Coils"/>
    </source>
</evidence>
<dbReference type="SMART" id="SM00020">
    <property type="entry name" value="Tryp_SPc"/>
    <property type="match status" value="1"/>
</dbReference>
<dbReference type="InterPro" id="IPR001254">
    <property type="entry name" value="Trypsin_dom"/>
</dbReference>
<dbReference type="Pfam" id="PF12796">
    <property type="entry name" value="Ank_2"/>
    <property type="match status" value="1"/>
</dbReference>
<feature type="coiled-coil region" evidence="6">
    <location>
        <begin position="882"/>
        <end position="965"/>
    </location>
</feature>
<dbReference type="Gene3D" id="1.25.40.20">
    <property type="entry name" value="Ankyrin repeat-containing domain"/>
    <property type="match status" value="1"/>
</dbReference>